<gene>
    <name evidence="1" type="ORF">NM208_g3067</name>
</gene>
<reference evidence="1" key="1">
    <citation type="submission" date="2022-08" db="EMBL/GenBank/DDBJ databases">
        <title>Genome Sequence of Fusarium decemcellulare.</title>
        <authorList>
            <person name="Buettner E."/>
        </authorList>
    </citation>
    <scope>NUCLEOTIDE SEQUENCE</scope>
    <source>
        <strain evidence="1">Babe19</strain>
    </source>
</reference>
<keyword evidence="2" id="KW-1185">Reference proteome</keyword>
<dbReference type="Proteomes" id="UP001148629">
    <property type="component" value="Unassembled WGS sequence"/>
</dbReference>
<name>A0ACC1SQC4_9HYPO</name>
<organism evidence="1 2">
    <name type="scientific">Fusarium decemcellulare</name>
    <dbReference type="NCBI Taxonomy" id="57161"/>
    <lineage>
        <taxon>Eukaryota</taxon>
        <taxon>Fungi</taxon>
        <taxon>Dikarya</taxon>
        <taxon>Ascomycota</taxon>
        <taxon>Pezizomycotina</taxon>
        <taxon>Sordariomycetes</taxon>
        <taxon>Hypocreomycetidae</taxon>
        <taxon>Hypocreales</taxon>
        <taxon>Nectriaceae</taxon>
        <taxon>Fusarium</taxon>
        <taxon>Fusarium decemcellulare species complex</taxon>
    </lineage>
</organism>
<protein>
    <submittedName>
        <fullName evidence="1">Uncharacterized protein</fullName>
    </submittedName>
</protein>
<accession>A0ACC1SQC4</accession>
<sequence length="1359" mass="151723">MPGISSFITAILLLAIARAAVLFEGGTIISYDEVNNDVEVLRGYSMLVEKDRISAIYDASKNRSLPKGTEIVSASGKILSPGFIDTHRHGWQTAFKTLGSNSTLIDYVQQWSEHGPAGTRFTAEDVYYSQLVGLHDAIDAGVTGILEHAHCTFSNETASASLQASVDSGLRIWWAYAFHELSNGFSVEEQLANFRDIYENKAWNDSTVEMAIGYDLFDRASEEQLRQIIKLAMFVIAIFTGSNLLTFFCSDYNVSALTTHYLGGSYFAFNSPYLLNQLGLLNTSIPIIFSHGTEITTQDIVLLREHNHYVSITPESEMHYGIGFPHGYKIQDQAALGVDTNFAFSSSIISQARIWLQTVRRQLTEGVVQAWKVPSNSPMSVNQAFLMATRNGGRAMGRDDVGVLKVGAKADIVVFDAASTNFLGWRDPVAAIILHSHPGNIEHVMVDGQFLKRNFSVVTPHGSHVNISEARERFLESADRIQQIWLNDAPELEEGENTAGIPYVTVERVDVVADLSNVEIEMVSSHPDGLCCACQKVDLVSLSSMVIFGEQGHLLIHFHMGPFQHILERKSCPGCRLIISLLDHTDTGDSLAEQPIQLRTRLCAFDAISGPFDVGDPSLMDASIEVGIQRWGSLALAGAIIKKCDDPCTHHDKFRGVFVPEEASIERIQQWIQSCSEWHHQCHAPTEQEPSSQWIRLVDVQQGKIVKASLTERYVGLSYVWGSAAPLLTRDTLTRYSCPNGLDHASIPRTIADSIQLVRDLGERYLWVDSLCIIQDCDDDKQKQLPIMDSIFKLAEFVIVAASGEDAFAGLPGLYGTKRSTWQTSETIDGVELITIQKDAQQALHDSIWNTRGWTFQEIVVARRTLVFTDSQIYWCCGAGTRREDLCDDSSKLKLAANITSLQSEIHGRKTCRTGFYCRLVQKFTPRHFKDDSDALWAFLGLLKLQAPQFPQGYIWGHPYERLDATLLWNQTCSGMHYRDAKYRIHQNDVRYDLPYPSWSWLSTNSEISFVDPCGPSIISEVEWHEPVKLGQEMPAAYQKSLSPSRVGKAIDLLSSTSDISDYGLLHFTAQMVKLTLSYEEADREESGEELPKNVLAQLQTSTGETMDTILVPSRLFITSPRVACESILLSSNAEDENDEVCRSFAALFHASGVSSFVYSFYLLTTWESIYTPSFGWYFQLLTVIGLAASLVSFSFGILADVTLNHAFFDAKNATAILATPLEVVISVLYWTIRSYDPTLLMPEDMIIDFWPDVGFHLTPAVLLLLDFILLSPQLKITARGMMSLSTVSALAYWCWIELCFSRNGWYPYPMFDQYSTVQRLSFFIVSAGLLTASSSGLQWVHSKVQNPQLHVPTKLRVA</sequence>
<dbReference type="EMBL" id="JANRMS010000196">
    <property type="protein sequence ID" value="KAJ3544406.1"/>
    <property type="molecule type" value="Genomic_DNA"/>
</dbReference>
<comment type="caution">
    <text evidence="1">The sequence shown here is derived from an EMBL/GenBank/DDBJ whole genome shotgun (WGS) entry which is preliminary data.</text>
</comment>
<evidence type="ECO:0000313" key="1">
    <source>
        <dbReference type="EMBL" id="KAJ3544406.1"/>
    </source>
</evidence>
<proteinExistence type="predicted"/>
<evidence type="ECO:0000313" key="2">
    <source>
        <dbReference type="Proteomes" id="UP001148629"/>
    </source>
</evidence>